<evidence type="ECO:0000313" key="1">
    <source>
        <dbReference type="EMBL" id="KKN98573.1"/>
    </source>
</evidence>
<name>A0A0F9Y1J4_9ZZZZ</name>
<organism evidence="1">
    <name type="scientific">marine sediment metagenome</name>
    <dbReference type="NCBI Taxonomy" id="412755"/>
    <lineage>
        <taxon>unclassified sequences</taxon>
        <taxon>metagenomes</taxon>
        <taxon>ecological metagenomes</taxon>
    </lineage>
</organism>
<proteinExistence type="predicted"/>
<comment type="caution">
    <text evidence="1">The sequence shown here is derived from an EMBL/GenBank/DDBJ whole genome shotgun (WGS) entry which is preliminary data.</text>
</comment>
<gene>
    <name evidence="1" type="ORF">LCGC14_0146850</name>
</gene>
<protein>
    <submittedName>
        <fullName evidence="1">Uncharacterized protein</fullName>
    </submittedName>
</protein>
<reference evidence="1" key="1">
    <citation type="journal article" date="2015" name="Nature">
        <title>Complex archaea that bridge the gap between prokaryotes and eukaryotes.</title>
        <authorList>
            <person name="Spang A."/>
            <person name="Saw J.H."/>
            <person name="Jorgensen S.L."/>
            <person name="Zaremba-Niedzwiedzka K."/>
            <person name="Martijn J."/>
            <person name="Lind A.E."/>
            <person name="van Eijk R."/>
            <person name="Schleper C."/>
            <person name="Guy L."/>
            <person name="Ettema T.J."/>
        </authorList>
    </citation>
    <scope>NUCLEOTIDE SEQUENCE</scope>
</reference>
<accession>A0A0F9Y1J4</accession>
<dbReference type="AlphaFoldDB" id="A0A0F9Y1J4"/>
<sequence>MSQPNALLSAMYGTAPVAEEELIKMAEAGLIQLDEGEEVAIDNDFYKEASAVLDHDAIISLDSTGRALAREMVMDRLNKTASADEEGVDLENLSPIERLNLEVQTALAEQGAE</sequence>
<dbReference type="EMBL" id="LAZR01000051">
    <property type="protein sequence ID" value="KKN98573.1"/>
    <property type="molecule type" value="Genomic_DNA"/>
</dbReference>